<dbReference type="Proteomes" id="UP001610432">
    <property type="component" value="Unassembled WGS sequence"/>
</dbReference>
<proteinExistence type="predicted"/>
<dbReference type="InterPro" id="IPR036770">
    <property type="entry name" value="Ankyrin_rpt-contain_sf"/>
</dbReference>
<feature type="repeat" description="ANK" evidence="3">
    <location>
        <begin position="258"/>
        <end position="290"/>
    </location>
</feature>
<dbReference type="Pfam" id="PF12796">
    <property type="entry name" value="Ank_2"/>
    <property type="match status" value="3"/>
</dbReference>
<comment type="caution">
    <text evidence="4">The sequence shown here is derived from an EMBL/GenBank/DDBJ whole genome shotgun (WGS) entry which is preliminary data.</text>
</comment>
<sequence>MIQRLPLELLHDILGLVAPSWRWGTQCDPGFPATRTAIVWFMGLRRVSRTFDETIIRHLLAAVRRKTPVIDRAVDIRLARGPPTLSALAIMRRIVGMLVNDAARGREDESESGRRRRSSRYALVNTIVRASDGAVALFCSGRYAEEVRRAYTDGMISVLVGILRPGLILRILNTGEDLDDLDEETGEWRSAALMAAAYLGRVEDLKRLLGLGLAHDINADPQDKWIYPPLMAAALGGRGEVVQFLVENGAHLHARLRNGENAVHFATLYGHSGLVSFLLSRGVDADARNNDGDTPLLWAAGVGHAEITRLLLPHADVNVKDGLLREPLHWAAERGHGPVVRELLKSPRISMDTFVAATDIETTPLAVAARTGREDIFQMLFTHPTMPRELHPIILERGALEGRKVGILKTIVKACPNILAAYTSTYSETALIRAVAHGAEEVVRYLLSREDIDINFQDRRNFTALHEAARDRAVIPNSEPILPEKSTEGLGILQALLDHPGIDVNPQNWLMRTPLELAFEHQHSLEAARMILAHKDVDLRPSKSSGNTPLHHVVVNGRRDAVDMLLEMPGLDVWHKNLYDETALSLAAQLGHHSIIDALLDPELGVTEDTVRHAMVAAEEHFAKTHGKEETLRLLSDWIARNVKDTGAGGSKTGGC</sequence>
<keyword evidence="5" id="KW-1185">Reference proteome</keyword>
<dbReference type="InterPro" id="IPR002110">
    <property type="entry name" value="Ankyrin_rpt"/>
</dbReference>
<feature type="repeat" description="ANK" evidence="3">
    <location>
        <begin position="545"/>
        <end position="567"/>
    </location>
</feature>
<dbReference type="PANTHER" id="PTHR24126:SF14">
    <property type="entry name" value="ANK_REP_REGION DOMAIN-CONTAINING PROTEIN"/>
    <property type="match status" value="1"/>
</dbReference>
<evidence type="ECO:0000313" key="4">
    <source>
        <dbReference type="EMBL" id="KAL2867390.1"/>
    </source>
</evidence>
<name>A0ABR4LS96_9EURO</name>
<dbReference type="SUPFAM" id="SSF48403">
    <property type="entry name" value="Ankyrin repeat"/>
    <property type="match status" value="2"/>
</dbReference>
<reference evidence="4 5" key="1">
    <citation type="submission" date="2024-07" db="EMBL/GenBank/DDBJ databases">
        <title>Section-level genome sequencing and comparative genomics of Aspergillus sections Usti and Cavernicolus.</title>
        <authorList>
            <consortium name="Lawrence Berkeley National Laboratory"/>
            <person name="Nybo J.L."/>
            <person name="Vesth T.C."/>
            <person name="Theobald S."/>
            <person name="Frisvad J.C."/>
            <person name="Larsen T.O."/>
            <person name="Kjaerboelling I."/>
            <person name="Rothschild-Mancinelli K."/>
            <person name="Lyhne E.K."/>
            <person name="Kogle M.E."/>
            <person name="Barry K."/>
            <person name="Clum A."/>
            <person name="Na H."/>
            <person name="Ledsgaard L."/>
            <person name="Lin J."/>
            <person name="Lipzen A."/>
            <person name="Kuo A."/>
            <person name="Riley R."/>
            <person name="Mondo S."/>
            <person name="Labutti K."/>
            <person name="Haridas S."/>
            <person name="Pangalinan J."/>
            <person name="Salamov A.A."/>
            <person name="Simmons B.A."/>
            <person name="Magnuson J.K."/>
            <person name="Chen J."/>
            <person name="Drula E."/>
            <person name="Henrissat B."/>
            <person name="Wiebenga A."/>
            <person name="Lubbers R.J."/>
            <person name="Gomes A.C."/>
            <person name="Macurrencykelacurrency M.R."/>
            <person name="Stajich J."/>
            <person name="Grigoriev I.V."/>
            <person name="Mortensen U.H."/>
            <person name="De Vries R.P."/>
            <person name="Baker S.E."/>
            <person name="Andersen M.R."/>
        </authorList>
    </citation>
    <scope>NUCLEOTIDE SEQUENCE [LARGE SCALE GENOMIC DNA]</scope>
    <source>
        <strain evidence="4 5">CBS 449.75</strain>
    </source>
</reference>
<dbReference type="EMBL" id="JBFXLQ010000019">
    <property type="protein sequence ID" value="KAL2867390.1"/>
    <property type="molecule type" value="Genomic_DNA"/>
</dbReference>
<dbReference type="RefSeq" id="XP_070886369.1">
    <property type="nucleotide sequence ID" value="XM_071032957.1"/>
</dbReference>
<dbReference type="PROSITE" id="PS50297">
    <property type="entry name" value="ANK_REP_REGION"/>
    <property type="match status" value="3"/>
</dbReference>
<dbReference type="PROSITE" id="PS50088">
    <property type="entry name" value="ANK_REPEAT"/>
    <property type="match status" value="4"/>
</dbReference>
<keyword evidence="2 3" id="KW-0040">ANK repeat</keyword>
<dbReference type="Pfam" id="PF00023">
    <property type="entry name" value="Ank"/>
    <property type="match status" value="1"/>
</dbReference>
<evidence type="ECO:0000256" key="1">
    <source>
        <dbReference type="ARBA" id="ARBA00022737"/>
    </source>
</evidence>
<gene>
    <name evidence="4" type="ORF">BJX67DRAFT_381101</name>
</gene>
<evidence type="ECO:0000256" key="3">
    <source>
        <dbReference type="PROSITE-ProRule" id="PRU00023"/>
    </source>
</evidence>
<evidence type="ECO:0000256" key="2">
    <source>
        <dbReference type="ARBA" id="ARBA00023043"/>
    </source>
</evidence>
<organism evidence="4 5">
    <name type="scientific">Aspergillus lucknowensis</name>
    <dbReference type="NCBI Taxonomy" id="176173"/>
    <lineage>
        <taxon>Eukaryota</taxon>
        <taxon>Fungi</taxon>
        <taxon>Dikarya</taxon>
        <taxon>Ascomycota</taxon>
        <taxon>Pezizomycotina</taxon>
        <taxon>Eurotiomycetes</taxon>
        <taxon>Eurotiomycetidae</taxon>
        <taxon>Eurotiales</taxon>
        <taxon>Aspergillaceae</taxon>
        <taxon>Aspergillus</taxon>
        <taxon>Aspergillus subgen. Nidulantes</taxon>
    </lineage>
</organism>
<dbReference type="Gene3D" id="1.25.40.20">
    <property type="entry name" value="Ankyrin repeat-containing domain"/>
    <property type="match status" value="3"/>
</dbReference>
<accession>A0ABR4LS96</accession>
<dbReference type="PANTHER" id="PTHR24126">
    <property type="entry name" value="ANKYRIN REPEAT, PH AND SEC7 DOMAIN CONTAINING PROTEIN SECG-RELATED"/>
    <property type="match status" value="1"/>
</dbReference>
<dbReference type="GeneID" id="98148029"/>
<dbReference type="SMART" id="SM00248">
    <property type="entry name" value="ANK"/>
    <property type="match status" value="11"/>
</dbReference>
<feature type="repeat" description="ANK" evidence="3">
    <location>
        <begin position="291"/>
        <end position="312"/>
    </location>
</feature>
<evidence type="ECO:0000313" key="5">
    <source>
        <dbReference type="Proteomes" id="UP001610432"/>
    </source>
</evidence>
<feature type="repeat" description="ANK" evidence="3">
    <location>
        <begin position="229"/>
        <end position="257"/>
    </location>
</feature>
<keyword evidence="1" id="KW-0677">Repeat</keyword>
<protein>
    <submittedName>
        <fullName evidence="4">Ankyrin repeat-containing domain protein</fullName>
    </submittedName>
</protein>